<dbReference type="InterPro" id="IPR036259">
    <property type="entry name" value="MFS_trans_sf"/>
</dbReference>
<dbReference type="InterPro" id="IPR018456">
    <property type="entry name" value="PTR2_symporter_CS"/>
</dbReference>
<feature type="domain" description="Major facilitator superfamily (MFS) profile" evidence="10">
    <location>
        <begin position="1"/>
        <end position="215"/>
    </location>
</feature>
<accession>A0A4Q7MUL9</accession>
<evidence type="ECO:0000259" key="10">
    <source>
        <dbReference type="PROSITE" id="PS50850"/>
    </source>
</evidence>
<feature type="transmembrane region" description="Helical" evidence="9">
    <location>
        <begin position="270"/>
        <end position="290"/>
    </location>
</feature>
<keyword evidence="2 8" id="KW-0813">Transport</keyword>
<dbReference type="InterPro" id="IPR050171">
    <property type="entry name" value="MFS_Transporters"/>
</dbReference>
<keyword evidence="7 9" id="KW-0472">Membrane</keyword>
<feature type="transmembrane region" description="Helical" evidence="9">
    <location>
        <begin position="498"/>
        <end position="517"/>
    </location>
</feature>
<dbReference type="GO" id="GO:0006857">
    <property type="term" value="P:oligopeptide transport"/>
    <property type="evidence" value="ECO:0007669"/>
    <property type="project" value="InterPro"/>
</dbReference>
<evidence type="ECO:0000256" key="7">
    <source>
        <dbReference type="ARBA" id="ARBA00023136"/>
    </source>
</evidence>
<feature type="transmembrane region" description="Helical" evidence="9">
    <location>
        <begin position="547"/>
        <end position="568"/>
    </location>
</feature>
<evidence type="ECO:0000256" key="1">
    <source>
        <dbReference type="ARBA" id="ARBA00004651"/>
    </source>
</evidence>
<feature type="transmembrane region" description="Helical" evidence="9">
    <location>
        <begin position="466"/>
        <end position="486"/>
    </location>
</feature>
<comment type="caution">
    <text evidence="11">The sequence shown here is derived from an EMBL/GenBank/DDBJ whole genome shotgun (WGS) entry which is preliminary data.</text>
</comment>
<comment type="subcellular location">
    <subcellularLocation>
        <location evidence="1">Cell membrane</location>
        <topology evidence="1">Multi-pass membrane protein</topology>
    </subcellularLocation>
    <subcellularLocation>
        <location evidence="8">Membrane</location>
        <topology evidence="8">Multi-pass membrane protein</topology>
    </subcellularLocation>
</comment>
<keyword evidence="4 8" id="KW-0812">Transmembrane</keyword>
<keyword evidence="6 9" id="KW-1133">Transmembrane helix</keyword>
<feature type="transmembrane region" description="Helical" evidence="9">
    <location>
        <begin position="87"/>
        <end position="109"/>
    </location>
</feature>
<keyword evidence="3" id="KW-1003">Cell membrane</keyword>
<dbReference type="PROSITE" id="PS50850">
    <property type="entry name" value="MFS"/>
    <property type="match status" value="1"/>
</dbReference>
<comment type="similarity">
    <text evidence="8">Belongs to the major facilitator superfamily. Proton-dependent oligopeptide transporter (POT/PTR) (TC 2.A.17) family.</text>
</comment>
<evidence type="ECO:0000256" key="8">
    <source>
        <dbReference type="RuleBase" id="RU003755"/>
    </source>
</evidence>
<dbReference type="Gene3D" id="1.20.1250.20">
    <property type="entry name" value="MFS general substrate transporter like domains"/>
    <property type="match status" value="2"/>
</dbReference>
<evidence type="ECO:0000256" key="9">
    <source>
        <dbReference type="SAM" id="Phobius"/>
    </source>
</evidence>
<feature type="transmembrane region" description="Helical" evidence="9">
    <location>
        <begin position="28"/>
        <end position="45"/>
    </location>
</feature>
<dbReference type="SUPFAM" id="SSF103473">
    <property type="entry name" value="MFS general substrate transporter"/>
    <property type="match status" value="1"/>
</dbReference>
<dbReference type="InterPro" id="IPR000109">
    <property type="entry name" value="POT_fam"/>
</dbReference>
<evidence type="ECO:0000256" key="3">
    <source>
        <dbReference type="ARBA" id="ARBA00022475"/>
    </source>
</evidence>
<sequence>MNSPAAGNPGKHPKGLFVLFFTEMWERFSYYGMRALLVLYVVNGLMMTDGYANDGVYGSYTGLAFLTPLLGGYFADRLWGNRRSIVVGGFMMAAGQLLMFFSASVYTNVPLAHTIMWVGLAVLSLGTGFFKPNISSMVGHLYPKGDKRLDSAYTIFYMGINLGAFIGPLVCGGLGNLYDENKNPIPEAFKWGFMAAAVAMVFGTVFFIFLKNKYVVDPEGNGIGIGPNKNNIKNEEGLKRESNKSSFASVALWAAIGLTMFFVFRYVGDLDYIGCFIFSVAIAVSGLILFDQSLTPSERGRVIVIFISAFFVIFFWAAFEQAGSSLTLFAERNTNRSYEVHTSMGNVILFILAIAVVLYYFLQRMMDIPSELKKLFAGLAIAAVILAIYYYIQGTAYDLKEIPASWFNSVNSMWLILTAPFLSQLWQFLGKHNMEPSSPKKQSFGLLLLAAGYLLIAYGVKDVVGTVSMMWLLGLYFLHTVGELCLSPIGLSLVNKLAPARFTSILMGVWFLSNAVANKFGGRLGALLPSQGPTQFLGYQINNLYDFFMLFVVMSAIAAALLFSLSYWMEKRMGTVK</sequence>
<dbReference type="RefSeq" id="WP_130542773.1">
    <property type="nucleotide sequence ID" value="NZ_CP042431.1"/>
</dbReference>
<dbReference type="GO" id="GO:1904680">
    <property type="term" value="F:peptide transmembrane transporter activity"/>
    <property type="evidence" value="ECO:0007669"/>
    <property type="project" value="InterPro"/>
</dbReference>
<protein>
    <submittedName>
        <fullName evidence="11">POT family proton-dependent oligopeptide transporter</fullName>
    </submittedName>
</protein>
<feature type="transmembrane region" description="Helical" evidence="9">
    <location>
        <begin position="115"/>
        <end position="134"/>
    </location>
</feature>
<evidence type="ECO:0000256" key="5">
    <source>
        <dbReference type="ARBA" id="ARBA00022856"/>
    </source>
</evidence>
<dbReference type="OrthoDB" id="9772725at2"/>
<dbReference type="PROSITE" id="PS01023">
    <property type="entry name" value="PTR2_2"/>
    <property type="match status" value="1"/>
</dbReference>
<gene>
    <name evidence="11" type="ORF">EV199_4266</name>
</gene>
<feature type="transmembrane region" description="Helical" evidence="9">
    <location>
        <begin position="442"/>
        <end position="460"/>
    </location>
</feature>
<feature type="transmembrane region" description="Helical" evidence="9">
    <location>
        <begin position="247"/>
        <end position="264"/>
    </location>
</feature>
<keyword evidence="12" id="KW-1185">Reference proteome</keyword>
<organism evidence="11 12">
    <name type="scientific">Pseudobacter ginsenosidimutans</name>
    <dbReference type="NCBI Taxonomy" id="661488"/>
    <lineage>
        <taxon>Bacteria</taxon>
        <taxon>Pseudomonadati</taxon>
        <taxon>Bacteroidota</taxon>
        <taxon>Chitinophagia</taxon>
        <taxon>Chitinophagales</taxon>
        <taxon>Chitinophagaceae</taxon>
        <taxon>Pseudobacter</taxon>
    </lineage>
</organism>
<dbReference type="PANTHER" id="PTHR23517:SF15">
    <property type="entry name" value="PROTON-DEPENDENT OLIGOPEPTIDE FAMILY TRANSPORT PROTEIN"/>
    <property type="match status" value="1"/>
</dbReference>
<name>A0A4Q7MUL9_9BACT</name>
<dbReference type="GO" id="GO:0005886">
    <property type="term" value="C:plasma membrane"/>
    <property type="evidence" value="ECO:0007669"/>
    <property type="project" value="UniProtKB-SubCell"/>
</dbReference>
<dbReference type="AlphaFoldDB" id="A0A4Q7MUL9"/>
<proteinExistence type="inferred from homology"/>
<feature type="transmembrane region" description="Helical" evidence="9">
    <location>
        <begin position="189"/>
        <end position="210"/>
    </location>
</feature>
<dbReference type="CDD" id="cd17346">
    <property type="entry name" value="MFS_DtpA_like"/>
    <property type="match status" value="1"/>
</dbReference>
<reference evidence="11 12" key="1">
    <citation type="submission" date="2019-02" db="EMBL/GenBank/DDBJ databases">
        <title>Genomic Encyclopedia of Type Strains, Phase IV (KMG-IV): sequencing the most valuable type-strain genomes for metagenomic binning, comparative biology and taxonomic classification.</title>
        <authorList>
            <person name="Goeker M."/>
        </authorList>
    </citation>
    <scope>NUCLEOTIDE SEQUENCE [LARGE SCALE GENOMIC DNA]</scope>
    <source>
        <strain evidence="11 12">DSM 18116</strain>
    </source>
</reference>
<keyword evidence="5" id="KW-0571">Peptide transport</keyword>
<feature type="transmembrane region" description="Helical" evidence="9">
    <location>
        <begin position="302"/>
        <end position="319"/>
    </location>
</feature>
<dbReference type="InterPro" id="IPR005279">
    <property type="entry name" value="Dipep/tripep_permease"/>
</dbReference>
<evidence type="ECO:0000313" key="11">
    <source>
        <dbReference type="EMBL" id="RZS72347.1"/>
    </source>
</evidence>
<evidence type="ECO:0000256" key="2">
    <source>
        <dbReference type="ARBA" id="ARBA00022448"/>
    </source>
</evidence>
<evidence type="ECO:0000256" key="6">
    <source>
        <dbReference type="ARBA" id="ARBA00022989"/>
    </source>
</evidence>
<feature type="transmembrane region" description="Helical" evidence="9">
    <location>
        <begin position="57"/>
        <end position="75"/>
    </location>
</feature>
<dbReference type="Proteomes" id="UP000293874">
    <property type="component" value="Unassembled WGS sequence"/>
</dbReference>
<evidence type="ECO:0000313" key="12">
    <source>
        <dbReference type="Proteomes" id="UP000293874"/>
    </source>
</evidence>
<dbReference type="Pfam" id="PF00854">
    <property type="entry name" value="PTR2"/>
    <property type="match status" value="2"/>
</dbReference>
<feature type="transmembrane region" description="Helical" evidence="9">
    <location>
        <begin position="412"/>
        <end position="430"/>
    </location>
</feature>
<dbReference type="EMBL" id="SGXA01000002">
    <property type="protein sequence ID" value="RZS72347.1"/>
    <property type="molecule type" value="Genomic_DNA"/>
</dbReference>
<feature type="transmembrane region" description="Helical" evidence="9">
    <location>
        <begin position="343"/>
        <end position="362"/>
    </location>
</feature>
<keyword evidence="5" id="KW-0653">Protein transport</keyword>
<dbReference type="PANTHER" id="PTHR23517">
    <property type="entry name" value="RESISTANCE PROTEIN MDTM, PUTATIVE-RELATED-RELATED"/>
    <property type="match status" value="1"/>
</dbReference>
<dbReference type="InterPro" id="IPR020846">
    <property type="entry name" value="MFS_dom"/>
</dbReference>
<feature type="transmembrane region" description="Helical" evidence="9">
    <location>
        <begin position="155"/>
        <end position="177"/>
    </location>
</feature>
<feature type="transmembrane region" description="Helical" evidence="9">
    <location>
        <begin position="374"/>
        <end position="392"/>
    </location>
</feature>
<evidence type="ECO:0000256" key="4">
    <source>
        <dbReference type="ARBA" id="ARBA00022692"/>
    </source>
</evidence>
<dbReference type="NCBIfam" id="TIGR00924">
    <property type="entry name" value="yjdL_sub1_fam"/>
    <property type="match status" value="1"/>
</dbReference>